<dbReference type="InterPro" id="IPR009097">
    <property type="entry name" value="Cyclic_Pdiesterase"/>
</dbReference>
<name>A0A7X1FWD5_9SPHN</name>
<keyword evidence="1" id="KW-0436">Ligase</keyword>
<dbReference type="Pfam" id="PF13563">
    <property type="entry name" value="2_5_RNA_ligase2"/>
    <property type="match status" value="1"/>
</dbReference>
<proteinExistence type="predicted"/>
<comment type="caution">
    <text evidence="1">The sequence shown here is derived from an EMBL/GenBank/DDBJ whole genome shotgun (WGS) entry which is preliminary data.</text>
</comment>
<dbReference type="Gene3D" id="3.90.1140.10">
    <property type="entry name" value="Cyclic phosphodiesterase"/>
    <property type="match status" value="1"/>
</dbReference>
<evidence type="ECO:0000313" key="2">
    <source>
        <dbReference type="Proteomes" id="UP000551327"/>
    </source>
</evidence>
<gene>
    <name evidence="1" type="ORF">H7F53_03445</name>
</gene>
<sequence length="184" mass="19567">MSEAGAPPDRGPLIVTASLPPDLFAWADGLRRAHYPPERNRVPAHVTLFRALPASAGAELRQVLAAQAARHAPIAGAVTGLLDLGQGTALALASPGLLALREALADHFHGLLTAQDRPSPRLHLTIQNKVPPAQARSLQARLRGEPIERRFAFVGLALQSYRGGPWEAAGSWSFRGRPALKRGG</sequence>
<dbReference type="EMBL" id="JACLAX010000002">
    <property type="protein sequence ID" value="MBC2668196.1"/>
    <property type="molecule type" value="Genomic_DNA"/>
</dbReference>
<dbReference type="RefSeq" id="WP_185678072.1">
    <property type="nucleotide sequence ID" value="NZ_JACLAX010000002.1"/>
</dbReference>
<keyword evidence="2" id="KW-1185">Reference proteome</keyword>
<dbReference type="Proteomes" id="UP000551327">
    <property type="component" value="Unassembled WGS sequence"/>
</dbReference>
<evidence type="ECO:0000313" key="1">
    <source>
        <dbReference type="EMBL" id="MBC2668196.1"/>
    </source>
</evidence>
<dbReference type="AlphaFoldDB" id="A0A7X1FWD5"/>
<accession>A0A7X1FWD5</accession>
<dbReference type="SUPFAM" id="SSF55144">
    <property type="entry name" value="LigT-like"/>
    <property type="match status" value="1"/>
</dbReference>
<reference evidence="1 2" key="1">
    <citation type="submission" date="2020-08" db="EMBL/GenBank/DDBJ databases">
        <title>The genome sequence of type strain Novosphingobium piscinae KCTC 42194.</title>
        <authorList>
            <person name="Liu Y."/>
        </authorList>
    </citation>
    <scope>NUCLEOTIDE SEQUENCE [LARGE SCALE GENOMIC DNA]</scope>
    <source>
        <strain evidence="1 2">KCTC 42194</strain>
    </source>
</reference>
<organism evidence="1 2">
    <name type="scientific">Novosphingobium piscinae</name>
    <dbReference type="NCBI Taxonomy" id="1507448"/>
    <lineage>
        <taxon>Bacteria</taxon>
        <taxon>Pseudomonadati</taxon>
        <taxon>Pseudomonadota</taxon>
        <taxon>Alphaproteobacteria</taxon>
        <taxon>Sphingomonadales</taxon>
        <taxon>Sphingomonadaceae</taxon>
        <taxon>Novosphingobium</taxon>
    </lineage>
</organism>
<dbReference type="GO" id="GO:0016874">
    <property type="term" value="F:ligase activity"/>
    <property type="evidence" value="ECO:0007669"/>
    <property type="project" value="UniProtKB-KW"/>
</dbReference>
<protein>
    <submittedName>
        <fullName evidence="1">2'-5' RNA ligase family protein</fullName>
    </submittedName>
</protein>